<evidence type="ECO:0000256" key="2">
    <source>
        <dbReference type="ARBA" id="ARBA00008318"/>
    </source>
</evidence>
<comment type="similarity">
    <text evidence="2">Belongs to the NEMF family.</text>
</comment>
<feature type="compositionally biased region" description="Acidic residues" evidence="6">
    <location>
        <begin position="763"/>
        <end position="772"/>
    </location>
</feature>
<feature type="region of interest" description="Disordered" evidence="6">
    <location>
        <begin position="439"/>
        <end position="474"/>
    </location>
</feature>
<reference evidence="9" key="1">
    <citation type="journal article" date="2020" name="Stud. Mycol.">
        <title>101 Dothideomycetes genomes: a test case for predicting lifestyles and emergence of pathogens.</title>
        <authorList>
            <person name="Haridas S."/>
            <person name="Albert R."/>
            <person name="Binder M."/>
            <person name="Bloem J."/>
            <person name="Labutti K."/>
            <person name="Salamov A."/>
            <person name="Andreopoulos B."/>
            <person name="Baker S."/>
            <person name="Barry K."/>
            <person name="Bills G."/>
            <person name="Bluhm B."/>
            <person name="Cannon C."/>
            <person name="Castanera R."/>
            <person name="Culley D."/>
            <person name="Daum C."/>
            <person name="Ezra D."/>
            <person name="Gonzalez J."/>
            <person name="Henrissat B."/>
            <person name="Kuo A."/>
            <person name="Liang C."/>
            <person name="Lipzen A."/>
            <person name="Lutzoni F."/>
            <person name="Magnuson J."/>
            <person name="Mondo S."/>
            <person name="Nolan M."/>
            <person name="Ohm R."/>
            <person name="Pangilinan J."/>
            <person name="Park H.-J."/>
            <person name="Ramirez L."/>
            <person name="Alfaro M."/>
            <person name="Sun H."/>
            <person name="Tritt A."/>
            <person name="Yoshinaga Y."/>
            <person name="Zwiers L.-H."/>
            <person name="Turgeon B."/>
            <person name="Goodwin S."/>
            <person name="Spatafora J."/>
            <person name="Crous P."/>
            <person name="Grigoriev I."/>
        </authorList>
    </citation>
    <scope>NUCLEOTIDE SEQUENCE</scope>
    <source>
        <strain evidence="9">CBS 207.26</strain>
    </source>
</reference>
<organism evidence="9 10">
    <name type="scientific">Zopfia rhizophila CBS 207.26</name>
    <dbReference type="NCBI Taxonomy" id="1314779"/>
    <lineage>
        <taxon>Eukaryota</taxon>
        <taxon>Fungi</taxon>
        <taxon>Dikarya</taxon>
        <taxon>Ascomycota</taxon>
        <taxon>Pezizomycotina</taxon>
        <taxon>Dothideomycetes</taxon>
        <taxon>Dothideomycetes incertae sedis</taxon>
        <taxon>Zopfiaceae</taxon>
        <taxon>Zopfia</taxon>
    </lineage>
</organism>
<proteinExistence type="inferred from homology"/>
<feature type="compositionally biased region" description="Basic and acidic residues" evidence="6">
    <location>
        <begin position="810"/>
        <end position="822"/>
    </location>
</feature>
<dbReference type="Pfam" id="PF05833">
    <property type="entry name" value="NFACT_N"/>
    <property type="match status" value="1"/>
</dbReference>
<feature type="region of interest" description="Disordered" evidence="6">
    <location>
        <begin position="1114"/>
        <end position="1144"/>
    </location>
</feature>
<sequence length="1144" mass="125837">MKQRFSSLDVKVIAHELSNSLCPLRVTNIYDLSSRIFLFKFHKPDHREQLIIDSGFRCHLTSYARTTAAAPSGFVARSRKYLKTRRVTSISQVGTDRIIEFQFSDGLYKLYLEFYAGGNIVLTDGNLKILALLRNVDEGAEHERLRVGLEYNLSLRQNYGGVPALTKERIREGLQKAIDRQEAPVAPGKKSKKQTKDALRKALAVSITECPPLLVDHGLHVANFDSSLTPQQVLADETLLDKLLAALAAAKVISEDITSSDTIKGYILAIPNPAARKPDDEAVSSEKKSDLLYDDFHPFRPQQFEKSGYTFLEFDGFNKAVDEFFSSIEGQKLESRLHERELLAKKKLDQAHQEHANRIGGLQQAQELNIRKAEAIQANVHRVQEATAAINGLIGQGMDWGEIAWLIEREQNEGNPVADLIRLPLKLYENTVTLLLDEPNWEAGKENDEGYETSSISSESGDEDAPTSVSKKKSATSPLARPKLAIDIDLGLSAWANATEYFDQKRSAASKEERTVQASSKALKSHERKVAAVLKKGLQQEKEVLRPVRKQYWFEKFIYFISSDGYLVLGGKDAPQNEILYRRFLRKGDIYVHADLKGAVPLIIKNNPTTPNAPIPPSTLSQAGHLSVSTSDAWDSKAVMSAWWVNSDQVSKTAPTGEYLAPGGFHIQGKKNFLPPAQLILGFAVMFEISEESKARHQKHRVIDSSVSEAISTTAGTELETAQEPRATSDTKQTDSDSDEDFPDAKIQSESEDDFPDAKIEPESDDSDAESEIVEHANPLQSTNASMDQAESKSEDEGVDIKAQSTHVTPKIEAREKDKLEDAGSIADSENPLRKTGHRHLSARERRLLRKAKPLGDPPTSFSPPSEASGASDNEDAAFEFNGTLPTRMASGATTSEVSNAKNAPLPRGKRSKAKKLAKKYADQDEEDRALAMRLLGSKSGQQAAEAQAQVKKAKEQEAQANKQRRREQHLHAQAVGRAAEEARRAAHERTAQDDDSIDDETTKAQLIGLDAFIGRPLPGDEILAAIPVCAPWSALAAYKYKAKLQPGTVKRGKAVKEILTKWDTGGKDPRALDKFSQDVERIWPKEIELIRGWKEAEVISVLPVGKVRVMMAGGSSGSGGGGGGGGKGKSKSARGGRGSKKQR</sequence>
<dbReference type="FunFam" id="2.30.310.10:FF:000003">
    <property type="entry name" value="Zinc knuckle domain containing protein"/>
    <property type="match status" value="1"/>
</dbReference>
<dbReference type="AlphaFoldDB" id="A0A6A6F042"/>
<dbReference type="GO" id="GO:0072344">
    <property type="term" value="P:rescue of stalled ribosome"/>
    <property type="evidence" value="ECO:0007669"/>
    <property type="project" value="TreeGrafter"/>
</dbReference>
<dbReference type="EMBL" id="ML994610">
    <property type="protein sequence ID" value="KAF2195740.1"/>
    <property type="molecule type" value="Genomic_DNA"/>
</dbReference>
<dbReference type="PANTHER" id="PTHR15239">
    <property type="entry name" value="NUCLEAR EXPORT MEDIATOR FACTOR NEMF"/>
    <property type="match status" value="1"/>
</dbReference>
<feature type="domain" description="NFACT protein C-terminal" evidence="8">
    <location>
        <begin position="1006"/>
        <end position="1111"/>
    </location>
</feature>
<dbReference type="Pfam" id="PF05670">
    <property type="entry name" value="NFACT-R_1"/>
    <property type="match status" value="1"/>
</dbReference>
<evidence type="ECO:0000256" key="6">
    <source>
        <dbReference type="SAM" id="MobiDB-lite"/>
    </source>
</evidence>
<dbReference type="Pfam" id="PF11923">
    <property type="entry name" value="NFACT-C"/>
    <property type="match status" value="1"/>
</dbReference>
<evidence type="ECO:0000259" key="8">
    <source>
        <dbReference type="Pfam" id="PF11923"/>
    </source>
</evidence>
<dbReference type="GO" id="GO:0005737">
    <property type="term" value="C:cytoplasm"/>
    <property type="evidence" value="ECO:0007669"/>
    <property type="project" value="UniProtKB-SubCell"/>
</dbReference>
<dbReference type="Gene3D" id="2.30.310.10">
    <property type="entry name" value="ibrinogen binding protein from staphylococcus aureus domain"/>
    <property type="match status" value="1"/>
</dbReference>
<dbReference type="GO" id="GO:1990112">
    <property type="term" value="C:RQC complex"/>
    <property type="evidence" value="ECO:0007669"/>
    <property type="project" value="TreeGrafter"/>
</dbReference>
<keyword evidence="10" id="KW-1185">Reference proteome</keyword>
<dbReference type="InterPro" id="IPR051608">
    <property type="entry name" value="RQC_Subunit_NEMF"/>
</dbReference>
<keyword evidence="4" id="KW-0175">Coiled coil</keyword>
<feature type="compositionally biased region" description="Basic residues" evidence="6">
    <location>
        <begin position="1129"/>
        <end position="1144"/>
    </location>
</feature>
<feature type="region of interest" description="Disordered" evidence="6">
    <location>
        <begin position="939"/>
        <end position="1000"/>
    </location>
</feature>
<evidence type="ECO:0000256" key="3">
    <source>
        <dbReference type="ARBA" id="ARBA00022490"/>
    </source>
</evidence>
<protein>
    <recommendedName>
        <fullName evidence="5">Ribosome quality control complex subunit 2</fullName>
    </recommendedName>
</protein>
<feature type="compositionally biased region" description="Basic and acidic residues" evidence="6">
    <location>
        <begin position="979"/>
        <end position="993"/>
    </location>
</feature>
<evidence type="ECO:0000256" key="1">
    <source>
        <dbReference type="ARBA" id="ARBA00004496"/>
    </source>
</evidence>
<dbReference type="InterPro" id="IPR021846">
    <property type="entry name" value="NFACT-C"/>
</dbReference>
<evidence type="ECO:0000256" key="4">
    <source>
        <dbReference type="ARBA" id="ARBA00023054"/>
    </source>
</evidence>
<evidence type="ECO:0000259" key="7">
    <source>
        <dbReference type="Pfam" id="PF05670"/>
    </source>
</evidence>
<feature type="compositionally biased region" description="Basic residues" evidence="6">
    <location>
        <begin position="908"/>
        <end position="919"/>
    </location>
</feature>
<feature type="region of interest" description="Disordered" evidence="6">
    <location>
        <begin position="714"/>
        <end position="925"/>
    </location>
</feature>
<dbReference type="InterPro" id="IPR008532">
    <property type="entry name" value="NFACT_RNA-bd"/>
</dbReference>
<gene>
    <name evidence="9" type="ORF">K469DRAFT_616545</name>
</gene>
<feature type="compositionally biased region" description="Gly residues" evidence="6">
    <location>
        <begin position="1115"/>
        <end position="1128"/>
    </location>
</feature>
<dbReference type="Proteomes" id="UP000800200">
    <property type="component" value="Unassembled WGS sequence"/>
</dbReference>
<evidence type="ECO:0000256" key="5">
    <source>
        <dbReference type="ARBA" id="ARBA00070414"/>
    </source>
</evidence>
<dbReference type="GO" id="GO:0043023">
    <property type="term" value="F:ribosomal large subunit binding"/>
    <property type="evidence" value="ECO:0007669"/>
    <property type="project" value="TreeGrafter"/>
</dbReference>
<evidence type="ECO:0000313" key="9">
    <source>
        <dbReference type="EMBL" id="KAF2195740.1"/>
    </source>
</evidence>
<feature type="domain" description="NFACT RNA-binding" evidence="7">
    <location>
        <begin position="556"/>
        <end position="669"/>
    </location>
</feature>
<dbReference type="PANTHER" id="PTHR15239:SF6">
    <property type="entry name" value="RIBOSOME QUALITY CONTROL COMPLEX SUBUNIT NEMF"/>
    <property type="match status" value="1"/>
</dbReference>
<feature type="compositionally biased region" description="Polar residues" evidence="6">
    <location>
        <begin position="892"/>
        <end position="902"/>
    </location>
</feature>
<name>A0A6A6F042_9PEZI</name>
<dbReference type="OrthoDB" id="207084at2759"/>
<keyword evidence="3" id="KW-0963">Cytoplasm</keyword>
<dbReference type="GO" id="GO:0000049">
    <property type="term" value="F:tRNA binding"/>
    <property type="evidence" value="ECO:0007669"/>
    <property type="project" value="TreeGrafter"/>
</dbReference>
<feature type="compositionally biased region" description="Polar residues" evidence="6">
    <location>
        <begin position="863"/>
        <end position="872"/>
    </location>
</feature>
<feature type="compositionally biased region" description="Basic residues" evidence="6">
    <location>
        <begin position="835"/>
        <end position="853"/>
    </location>
</feature>
<feature type="compositionally biased region" description="Basic and acidic residues" evidence="6">
    <location>
        <begin position="790"/>
        <end position="800"/>
    </location>
</feature>
<feature type="compositionally biased region" description="Polar residues" evidence="6">
    <location>
        <begin position="779"/>
        <end position="789"/>
    </location>
</feature>
<accession>A0A6A6F042</accession>
<evidence type="ECO:0000313" key="10">
    <source>
        <dbReference type="Proteomes" id="UP000800200"/>
    </source>
</evidence>
<feature type="compositionally biased region" description="Low complexity" evidence="6">
    <location>
        <begin position="942"/>
        <end position="951"/>
    </location>
</feature>
<comment type="subcellular location">
    <subcellularLocation>
        <location evidence="1">Cytoplasm</location>
    </subcellularLocation>
</comment>
<dbReference type="GO" id="GO:1990116">
    <property type="term" value="P:ribosome-associated ubiquitin-dependent protein catabolic process"/>
    <property type="evidence" value="ECO:0007669"/>
    <property type="project" value="TreeGrafter"/>
</dbReference>